<keyword evidence="1" id="KW-0472">Membrane</keyword>
<dbReference type="RefSeq" id="WP_208237590.1">
    <property type="nucleotide sequence ID" value="NZ_BAAAQU010000001.1"/>
</dbReference>
<keyword evidence="1" id="KW-1133">Transmembrane helix</keyword>
<dbReference type="AlphaFoldDB" id="A0A939TU58"/>
<comment type="caution">
    <text evidence="2">The sequence shown here is derived from an EMBL/GenBank/DDBJ whole genome shotgun (WGS) entry which is preliminary data.</text>
</comment>
<dbReference type="EMBL" id="JAGFBF010000003">
    <property type="protein sequence ID" value="MBO2989400.1"/>
    <property type="molecule type" value="Genomic_DNA"/>
</dbReference>
<keyword evidence="3" id="KW-1185">Reference proteome</keyword>
<sequence length="67" mass="7403">MSIGRYVTNPGVIGSAISVLGVIKRTKNMPADWRRLIVWGIWIGGFALSVAGVAKEEEDRVFEELNQ</sequence>
<protein>
    <submittedName>
        <fullName evidence="2">Uncharacterized protein</fullName>
    </submittedName>
</protein>
<gene>
    <name evidence="2" type="ORF">J4H85_05245</name>
</gene>
<feature type="transmembrane region" description="Helical" evidence="1">
    <location>
        <begin position="36"/>
        <end position="54"/>
    </location>
</feature>
<proteinExistence type="predicted"/>
<evidence type="ECO:0000256" key="1">
    <source>
        <dbReference type="SAM" id="Phobius"/>
    </source>
</evidence>
<evidence type="ECO:0000313" key="3">
    <source>
        <dbReference type="Proteomes" id="UP000668403"/>
    </source>
</evidence>
<feature type="transmembrane region" description="Helical" evidence="1">
    <location>
        <begin position="6"/>
        <end position="24"/>
    </location>
</feature>
<evidence type="ECO:0000313" key="2">
    <source>
        <dbReference type="EMBL" id="MBO2989400.1"/>
    </source>
</evidence>
<organism evidence="2 3">
    <name type="scientific">Leucobacter tardus</name>
    <dbReference type="NCBI Taxonomy" id="501483"/>
    <lineage>
        <taxon>Bacteria</taxon>
        <taxon>Bacillati</taxon>
        <taxon>Actinomycetota</taxon>
        <taxon>Actinomycetes</taxon>
        <taxon>Micrococcales</taxon>
        <taxon>Microbacteriaceae</taxon>
        <taxon>Leucobacter</taxon>
    </lineage>
</organism>
<reference evidence="2" key="1">
    <citation type="submission" date="2021-03" db="EMBL/GenBank/DDBJ databases">
        <title>Leucobacter chromiisoli sp. nov., isolated from chromium-containing soil of chemical plant.</title>
        <authorList>
            <person name="Xu Z."/>
        </authorList>
    </citation>
    <scope>NUCLEOTIDE SEQUENCE</scope>
    <source>
        <strain evidence="2">K 70/01</strain>
    </source>
</reference>
<name>A0A939TU58_9MICO</name>
<accession>A0A939TU58</accession>
<keyword evidence="1" id="KW-0812">Transmembrane</keyword>
<dbReference type="Proteomes" id="UP000668403">
    <property type="component" value="Unassembled WGS sequence"/>
</dbReference>